<dbReference type="InterPro" id="IPR051542">
    <property type="entry name" value="Hydrogenase_cytochrome"/>
</dbReference>
<comment type="subcellular location">
    <subcellularLocation>
        <location evidence="1">Cell membrane</location>
        <topology evidence="1">Multi-pass membrane protein</topology>
    </subcellularLocation>
</comment>
<dbReference type="InterPro" id="IPR011577">
    <property type="entry name" value="Cyt_b561_bac/Ni-Hgenase"/>
</dbReference>
<feature type="non-terminal residue" evidence="14">
    <location>
        <position position="206"/>
    </location>
</feature>
<evidence type="ECO:0000256" key="10">
    <source>
        <dbReference type="ARBA" id="ARBA00023004"/>
    </source>
</evidence>
<feature type="transmembrane region" description="Helical" evidence="12">
    <location>
        <begin position="118"/>
        <end position="141"/>
    </location>
</feature>
<evidence type="ECO:0000256" key="9">
    <source>
        <dbReference type="ARBA" id="ARBA00022989"/>
    </source>
</evidence>
<dbReference type="PANTHER" id="PTHR30485">
    <property type="entry name" value="NI/FE-HYDROGENASE 1 B-TYPE CYTOCHROME SUBUNIT"/>
    <property type="match status" value="1"/>
</dbReference>
<feature type="domain" description="Cytochrome b561 bacterial/Ni-hydrogenase" evidence="13">
    <location>
        <begin position="10"/>
        <end position="195"/>
    </location>
</feature>
<evidence type="ECO:0000256" key="11">
    <source>
        <dbReference type="ARBA" id="ARBA00023136"/>
    </source>
</evidence>
<comment type="caution">
    <text evidence="14">The sequence shown here is derived from an EMBL/GenBank/DDBJ whole genome shotgun (WGS) entry which is preliminary data.</text>
</comment>
<evidence type="ECO:0000256" key="1">
    <source>
        <dbReference type="ARBA" id="ARBA00004651"/>
    </source>
</evidence>
<organism evidence="14">
    <name type="scientific">marine sediment metagenome</name>
    <dbReference type="NCBI Taxonomy" id="412755"/>
    <lineage>
        <taxon>unclassified sequences</taxon>
        <taxon>metagenomes</taxon>
        <taxon>ecological metagenomes</taxon>
    </lineage>
</organism>
<dbReference type="GO" id="GO:0005886">
    <property type="term" value="C:plasma membrane"/>
    <property type="evidence" value="ECO:0007669"/>
    <property type="project" value="UniProtKB-SubCell"/>
</dbReference>
<keyword evidence="4" id="KW-1003">Cell membrane</keyword>
<evidence type="ECO:0000256" key="3">
    <source>
        <dbReference type="ARBA" id="ARBA00022448"/>
    </source>
</evidence>
<accession>X0WG87</accession>
<keyword evidence="3" id="KW-0813">Transport</keyword>
<name>X0WG87_9ZZZZ</name>
<dbReference type="Pfam" id="PF01292">
    <property type="entry name" value="Ni_hydr_CYTB"/>
    <property type="match status" value="1"/>
</dbReference>
<evidence type="ECO:0000256" key="4">
    <source>
        <dbReference type="ARBA" id="ARBA00022475"/>
    </source>
</evidence>
<keyword evidence="10" id="KW-0408">Iron</keyword>
<dbReference type="PRINTS" id="PR00161">
    <property type="entry name" value="NIHGNASECYTB"/>
</dbReference>
<proteinExistence type="inferred from homology"/>
<dbReference type="AlphaFoldDB" id="X0WG87"/>
<keyword evidence="11 12" id="KW-0472">Membrane</keyword>
<dbReference type="PANTHER" id="PTHR30485:SF1">
    <property type="entry name" value="CYTOCHROME YDHU-RELATED"/>
    <property type="match status" value="1"/>
</dbReference>
<dbReference type="GO" id="GO:0022904">
    <property type="term" value="P:respiratory electron transport chain"/>
    <property type="evidence" value="ECO:0007669"/>
    <property type="project" value="InterPro"/>
</dbReference>
<evidence type="ECO:0000313" key="14">
    <source>
        <dbReference type="EMBL" id="GAG11726.1"/>
    </source>
</evidence>
<dbReference type="GO" id="GO:0020037">
    <property type="term" value="F:heme binding"/>
    <property type="evidence" value="ECO:0007669"/>
    <property type="project" value="TreeGrafter"/>
</dbReference>
<feature type="transmembrane region" description="Helical" evidence="12">
    <location>
        <begin position="21"/>
        <end position="42"/>
    </location>
</feature>
<gene>
    <name evidence="14" type="ORF">S01H1_44992</name>
</gene>
<sequence>MSGTRRYYAFKRYERIWHWSQMVLVLVMMLTGFEIHGVFTLLGFELAVTVHTTAAWALMFLWLTAIFWHITTGEWHHYVPTTKNFVASAYYYAFGIFSGSRHPFHPTEKEKHNPVQRITYLMLGIGLMPAIWVTGLLAYYYNLWPAWLLNRMNFGLVAGIHTLLAFSLLTFLIVHIYMITTGPRLTSQLRAMITGWEEADGEETRG</sequence>
<evidence type="ECO:0000256" key="7">
    <source>
        <dbReference type="ARBA" id="ARBA00022723"/>
    </source>
</evidence>
<keyword evidence="7" id="KW-0479">Metal-binding</keyword>
<dbReference type="GO" id="GO:0009055">
    <property type="term" value="F:electron transfer activity"/>
    <property type="evidence" value="ECO:0007669"/>
    <property type="project" value="InterPro"/>
</dbReference>
<reference evidence="14" key="1">
    <citation type="journal article" date="2014" name="Front. Microbiol.">
        <title>High frequency of phylogenetically diverse reductive dehalogenase-homologous genes in deep subseafloor sedimentary metagenomes.</title>
        <authorList>
            <person name="Kawai M."/>
            <person name="Futagami T."/>
            <person name="Toyoda A."/>
            <person name="Takaki Y."/>
            <person name="Nishi S."/>
            <person name="Hori S."/>
            <person name="Arai W."/>
            <person name="Tsubouchi T."/>
            <person name="Morono Y."/>
            <person name="Uchiyama I."/>
            <person name="Ito T."/>
            <person name="Fujiyama A."/>
            <person name="Inagaki F."/>
            <person name="Takami H."/>
        </authorList>
    </citation>
    <scope>NUCLEOTIDE SEQUENCE</scope>
    <source>
        <strain evidence="14">Expedition CK06-06</strain>
    </source>
</reference>
<evidence type="ECO:0000256" key="2">
    <source>
        <dbReference type="ARBA" id="ARBA00008622"/>
    </source>
</evidence>
<feature type="transmembrane region" description="Helical" evidence="12">
    <location>
        <begin position="48"/>
        <end position="68"/>
    </location>
</feature>
<protein>
    <recommendedName>
        <fullName evidence="13">Cytochrome b561 bacterial/Ni-hydrogenase domain-containing protein</fullName>
    </recommendedName>
</protein>
<dbReference type="EMBL" id="BARS01028723">
    <property type="protein sequence ID" value="GAG11726.1"/>
    <property type="molecule type" value="Genomic_DNA"/>
</dbReference>
<evidence type="ECO:0000256" key="12">
    <source>
        <dbReference type="SAM" id="Phobius"/>
    </source>
</evidence>
<dbReference type="Gene3D" id="1.20.950.20">
    <property type="entry name" value="Transmembrane di-heme cytochromes, Chain C"/>
    <property type="match status" value="1"/>
</dbReference>
<keyword evidence="6 12" id="KW-0812">Transmembrane</keyword>
<evidence type="ECO:0000256" key="8">
    <source>
        <dbReference type="ARBA" id="ARBA00022982"/>
    </source>
</evidence>
<dbReference type="InterPro" id="IPR016174">
    <property type="entry name" value="Di-haem_cyt_TM"/>
</dbReference>
<dbReference type="GO" id="GO:0005506">
    <property type="term" value="F:iron ion binding"/>
    <property type="evidence" value="ECO:0007669"/>
    <property type="project" value="InterPro"/>
</dbReference>
<evidence type="ECO:0000256" key="6">
    <source>
        <dbReference type="ARBA" id="ARBA00022692"/>
    </source>
</evidence>
<keyword evidence="9 12" id="KW-1133">Transmembrane helix</keyword>
<dbReference type="SUPFAM" id="SSF81342">
    <property type="entry name" value="Transmembrane di-heme cytochromes"/>
    <property type="match status" value="1"/>
</dbReference>
<comment type="similarity">
    <text evidence="2">Belongs to the HupC/HyaC/HydC family.</text>
</comment>
<dbReference type="InterPro" id="IPR000516">
    <property type="entry name" value="Ni-dep_Hydgase_cyt-B"/>
</dbReference>
<keyword evidence="8" id="KW-0249">Electron transport</keyword>
<evidence type="ECO:0000259" key="13">
    <source>
        <dbReference type="Pfam" id="PF01292"/>
    </source>
</evidence>
<keyword evidence="5" id="KW-0349">Heme</keyword>
<feature type="transmembrane region" description="Helical" evidence="12">
    <location>
        <begin position="153"/>
        <end position="180"/>
    </location>
</feature>
<evidence type="ECO:0000256" key="5">
    <source>
        <dbReference type="ARBA" id="ARBA00022617"/>
    </source>
</evidence>